<evidence type="ECO:0000256" key="2">
    <source>
        <dbReference type="ARBA" id="ARBA00022692"/>
    </source>
</evidence>
<accession>A0A8C9BAM0</accession>
<evidence type="ECO:0000256" key="1">
    <source>
        <dbReference type="ARBA" id="ARBA00004167"/>
    </source>
</evidence>
<dbReference type="Pfam" id="PF15371">
    <property type="entry name" value="DUF4599"/>
    <property type="match status" value="1"/>
</dbReference>
<dbReference type="Ensembl" id="ENSPSNT00000001102.1">
    <property type="protein sequence ID" value="ENSPSNP00000000921.1"/>
    <property type="gene ID" value="ENSPSNG00000000763.1"/>
</dbReference>
<feature type="compositionally biased region" description="Basic and acidic residues" evidence="6">
    <location>
        <begin position="164"/>
        <end position="173"/>
    </location>
</feature>
<reference evidence="9" key="1">
    <citation type="submission" date="2019-08" db="EMBL/GenBank/DDBJ databases">
        <title>Phocoena sinus (Vaquita) genome, mPhoSin1, primary haplotype.</title>
        <authorList>
            <person name="Morin P."/>
            <person name="Mountcastle J."/>
            <person name="Fungtammasan C."/>
            <person name="Rhie A."/>
            <person name="Rojas-Bracho L."/>
            <person name="Smith C.R."/>
            <person name="Taylor B.L."/>
            <person name="Gulland F.M.D."/>
            <person name="Musser W."/>
            <person name="Houck M."/>
            <person name="Haase B."/>
            <person name="Paez S."/>
            <person name="Howe K."/>
            <person name="Torrance J."/>
            <person name="Formenti G."/>
            <person name="Phillippy A."/>
            <person name="Ryder O."/>
            <person name="Jarvis E.D."/>
            <person name="Fedrigo O."/>
        </authorList>
    </citation>
    <scope>NUCLEOTIDE SEQUENCE [LARGE SCALE GENOMIC DNA]</scope>
</reference>
<proteinExistence type="inferred from homology"/>
<feature type="transmembrane region" description="Helical" evidence="7">
    <location>
        <begin position="12"/>
        <end position="31"/>
    </location>
</feature>
<feature type="domain" description="SPATA31-like" evidence="8">
    <location>
        <begin position="71"/>
        <end position="106"/>
    </location>
</feature>
<evidence type="ECO:0000256" key="3">
    <source>
        <dbReference type="ARBA" id="ARBA00022989"/>
    </source>
</evidence>
<evidence type="ECO:0000313" key="9">
    <source>
        <dbReference type="Ensembl" id="ENSPSNP00000000921.1"/>
    </source>
</evidence>
<evidence type="ECO:0000256" key="6">
    <source>
        <dbReference type="SAM" id="MobiDB-lite"/>
    </source>
</evidence>
<sequence>MLSLTSVLWDLGYPLYTYGSIFVIILIIWQVKKSYHGLTLEPKRSCCLIHSITLYSRCHSISNKQLQCFPPSRGWLPQEGSVWQLLCADSCCQTCDAMALEIQPSLPESGLRNKMKSFLHCINPKTKGKGHEESMSSTCEKVSNTRKENVTKSLAPAKSPKGRTKTEKTRGDPKAQFLPTEKQVGLTFLDGPHSPDSKLRHRSHSHQLHSASVLGIPRRCPRHCPQVACAIQPGDPPSLSPLTSDGNIGLLKKTQRIRKTL</sequence>
<protein>
    <recommendedName>
        <fullName evidence="8">SPATA31-like domain-containing protein</fullName>
    </recommendedName>
</protein>
<reference evidence="9" key="3">
    <citation type="submission" date="2025-09" db="UniProtKB">
        <authorList>
            <consortium name="Ensembl"/>
        </authorList>
    </citation>
    <scope>IDENTIFICATION</scope>
</reference>
<evidence type="ECO:0000256" key="5">
    <source>
        <dbReference type="ARBA" id="ARBA00035009"/>
    </source>
</evidence>
<dbReference type="GeneTree" id="ENSGT01150000287223"/>
<dbReference type="InterPro" id="IPR027970">
    <property type="entry name" value="SPATA31-like"/>
</dbReference>
<dbReference type="AlphaFoldDB" id="A0A8C9BAM0"/>
<dbReference type="PANTHER" id="PTHR21859">
    <property type="entry name" value="ACROSOME-SPECIFIC PROTEIN"/>
    <property type="match status" value="1"/>
</dbReference>
<keyword evidence="4 7" id="KW-0472">Membrane</keyword>
<evidence type="ECO:0000259" key="8">
    <source>
        <dbReference type="Pfam" id="PF15371"/>
    </source>
</evidence>
<evidence type="ECO:0000256" key="7">
    <source>
        <dbReference type="SAM" id="Phobius"/>
    </source>
</evidence>
<evidence type="ECO:0000313" key="10">
    <source>
        <dbReference type="Proteomes" id="UP000694554"/>
    </source>
</evidence>
<keyword evidence="2 7" id="KW-0812">Transmembrane</keyword>
<dbReference type="Proteomes" id="UP000694554">
    <property type="component" value="Chromosome 6"/>
</dbReference>
<name>A0A8C9BAM0_PHOSS</name>
<reference evidence="9" key="2">
    <citation type="submission" date="2025-08" db="UniProtKB">
        <authorList>
            <consortium name="Ensembl"/>
        </authorList>
    </citation>
    <scope>IDENTIFICATION</scope>
</reference>
<keyword evidence="10" id="KW-1185">Reference proteome</keyword>
<keyword evidence="3 7" id="KW-1133">Transmembrane helix</keyword>
<dbReference type="PANTHER" id="PTHR21859:SF15">
    <property type="entry name" value="PROTEIN SPATA31F1-RELATED"/>
    <property type="match status" value="1"/>
</dbReference>
<comment type="similarity">
    <text evidence="5">Belongs to the SPATA31 family.</text>
</comment>
<dbReference type="GO" id="GO:0016020">
    <property type="term" value="C:membrane"/>
    <property type="evidence" value="ECO:0007669"/>
    <property type="project" value="UniProtKB-SubCell"/>
</dbReference>
<organism evidence="9 10">
    <name type="scientific">Phocoena sinus</name>
    <name type="common">Vaquita</name>
    <dbReference type="NCBI Taxonomy" id="42100"/>
    <lineage>
        <taxon>Eukaryota</taxon>
        <taxon>Metazoa</taxon>
        <taxon>Chordata</taxon>
        <taxon>Craniata</taxon>
        <taxon>Vertebrata</taxon>
        <taxon>Euteleostomi</taxon>
        <taxon>Mammalia</taxon>
        <taxon>Eutheria</taxon>
        <taxon>Laurasiatheria</taxon>
        <taxon>Artiodactyla</taxon>
        <taxon>Whippomorpha</taxon>
        <taxon>Cetacea</taxon>
        <taxon>Odontoceti</taxon>
        <taxon>Phocoenidae</taxon>
        <taxon>Phocoena</taxon>
    </lineage>
</organism>
<evidence type="ECO:0000256" key="4">
    <source>
        <dbReference type="ARBA" id="ARBA00023136"/>
    </source>
</evidence>
<comment type="subcellular location">
    <subcellularLocation>
        <location evidence="1">Membrane</location>
        <topology evidence="1">Single-pass membrane protein</topology>
    </subcellularLocation>
</comment>
<feature type="region of interest" description="Disordered" evidence="6">
    <location>
        <begin position="126"/>
        <end position="173"/>
    </location>
</feature>